<dbReference type="PANTHER" id="PTHR13266">
    <property type="entry name" value="PROTEASOME INHIBITOR"/>
    <property type="match status" value="1"/>
</dbReference>
<evidence type="ECO:0000256" key="8">
    <source>
        <dbReference type="ARBA" id="ARBA00022942"/>
    </source>
</evidence>
<dbReference type="GO" id="GO:0070628">
    <property type="term" value="F:proteasome binding"/>
    <property type="evidence" value="ECO:0007669"/>
    <property type="project" value="InterPro"/>
</dbReference>
<reference evidence="14 15" key="1">
    <citation type="journal article" date="2018" name="Plant J.">
        <title>Genome sequences of Chlorella sorokiniana UTEX 1602 and Micractinium conductrix SAG 241.80: implications to maltose excretion by a green alga.</title>
        <authorList>
            <person name="Arriola M.B."/>
            <person name="Velmurugan N."/>
            <person name="Zhang Y."/>
            <person name="Plunkett M.H."/>
            <person name="Hondzo H."/>
            <person name="Barney B.M."/>
        </authorList>
    </citation>
    <scope>NUCLEOTIDE SEQUENCE [LARGE SCALE GENOMIC DNA]</scope>
    <source>
        <strain evidence="15">UTEX 1602</strain>
    </source>
</reference>
<sequence length="879" mass="91145">MEAATLAVVRASRPSFRSDADKLAFAVHAFLLAEGYKLVATGAAAEDEGADWGTDREEVATSDWDSLEGAYAFRYQDSQGSRSPLYVKCLSAGPQLLVHWVPGGSAAAVNTGSSPEPHTLELEVGAYTTDAPAAPACYKDADKLVQQLSQCFSGALGSGKAGTAAGAAAAAGSSGRQGEAATASGSGRAEREDPLREPAGVSGIGYRPPGIPVGIGADDVVPPGVPPPGYGGGPGFPGLMEPGPLRGGGGMHVGPGDPIFGSGRMGGGVGGPPGHGPGMPGLPPGARWDPIAPPGMRGFHPDDYQQQPGRVHPDMAQPGPGRGTDFDQIQHPLDGALQHAAMLYEPQLAPPLPDLMLLDEEEPCLSWPRLASFVPASGASAPVPIAAPRDAARCSLPTAASVGSDLVDSMESTQTLLGASLRQEAVASAGEQPTMRFVPVEATPAPYPQPYPQPQPLPQLRRSMPSSDWLYGGYGVIAEPQVHPRERGTAAHGGWAGQEGSGHDMRFDDEAHCFSRQPQRAHAFEQPRSYGGGWELPPASLPACHASGYAAAAHAGGTSTLSMSFPYTTQLGRHMPAPGHHGFSGGRHRVHLSDDVLQFGNYRGTYQPSHPAYEPEASPEPEGMYSEGSDEDTLGPHPHFAHLHSAHHSPSGHGSPASHPLDRSASIGRRSSHFGGPRSLPVAASSPRTISLKVKSSRARPAAAMAAAHAAGEEARMPARHAARRSMALSTAALAEEAAFSSDSEGEPAGAVVERRSGHGSSHGASGAAAASAAVAAAAAANGKKKHNPWSLAETEALVDGVRLLGPSKWAEIKKLQVGDIAELLAQRSAVDLKDKWRNLTRVAKLPKSVLKARAHKSTSDIPLDLLLAVKDLMEMSRD</sequence>
<keyword evidence="6" id="KW-0597">Phosphoprotein</keyword>
<keyword evidence="7" id="KW-0256">Endoplasmic reticulum</keyword>
<evidence type="ECO:0000256" key="2">
    <source>
        <dbReference type="ARBA" id="ARBA00004496"/>
    </source>
</evidence>
<dbReference type="SMART" id="SM00717">
    <property type="entry name" value="SANT"/>
    <property type="match status" value="1"/>
</dbReference>
<keyword evidence="4" id="KW-0488">Methylation</keyword>
<dbReference type="OrthoDB" id="68090at2759"/>
<dbReference type="Pfam" id="PF00249">
    <property type="entry name" value="Myb_DNA-binding"/>
    <property type="match status" value="1"/>
</dbReference>
<dbReference type="InterPro" id="IPR017930">
    <property type="entry name" value="Myb_dom"/>
</dbReference>
<dbReference type="GO" id="GO:0043161">
    <property type="term" value="P:proteasome-mediated ubiquitin-dependent protein catabolic process"/>
    <property type="evidence" value="ECO:0007669"/>
    <property type="project" value="InterPro"/>
</dbReference>
<feature type="region of interest" description="Disordered" evidence="11">
    <location>
        <begin position="739"/>
        <end position="766"/>
    </location>
</feature>
<dbReference type="PANTHER" id="PTHR13266:SF1">
    <property type="entry name" value="PROTEASOME INHIBITOR PI31 SUBUNIT"/>
    <property type="match status" value="1"/>
</dbReference>
<feature type="region of interest" description="Disordered" evidence="11">
    <location>
        <begin position="603"/>
        <end position="687"/>
    </location>
</feature>
<comment type="caution">
    <text evidence="14">The sequence shown here is derived from an EMBL/GenBank/DDBJ whole genome shotgun (WGS) entry which is preliminary data.</text>
</comment>
<keyword evidence="8" id="KW-0647">Proteasome</keyword>
<dbReference type="SUPFAM" id="SSF46689">
    <property type="entry name" value="Homeodomain-like"/>
    <property type="match status" value="1"/>
</dbReference>
<dbReference type="GO" id="GO:0004866">
    <property type="term" value="F:endopeptidase inhibitor activity"/>
    <property type="evidence" value="ECO:0007669"/>
    <property type="project" value="InterPro"/>
</dbReference>
<proteinExistence type="inferred from homology"/>
<evidence type="ECO:0000256" key="4">
    <source>
        <dbReference type="ARBA" id="ARBA00022481"/>
    </source>
</evidence>
<feature type="domain" description="Myb-like" evidence="12">
    <location>
        <begin position="782"/>
        <end position="841"/>
    </location>
</feature>
<dbReference type="CDD" id="cd11660">
    <property type="entry name" value="SANT_TRF"/>
    <property type="match status" value="1"/>
</dbReference>
<evidence type="ECO:0000256" key="11">
    <source>
        <dbReference type="SAM" id="MobiDB-lite"/>
    </source>
</evidence>
<comment type="function">
    <text evidence="10">Plays an important role in control of proteasome function. Inhibits the hydrolysis of protein and peptide substrates by the 20S proteasome. Also inhibits the activation of the proteasome by the proteasome regulatory proteins PA700 and PA28.</text>
</comment>
<accession>A0A2P6TZJ2</accession>
<dbReference type="InterPro" id="IPR045128">
    <property type="entry name" value="PI31-like"/>
</dbReference>
<evidence type="ECO:0000256" key="6">
    <source>
        <dbReference type="ARBA" id="ARBA00022553"/>
    </source>
</evidence>
<evidence type="ECO:0000256" key="3">
    <source>
        <dbReference type="ARBA" id="ARBA00006405"/>
    </source>
</evidence>
<keyword evidence="15" id="KW-1185">Reference proteome</keyword>
<keyword evidence="5" id="KW-0963">Cytoplasm</keyword>
<organism evidence="14 15">
    <name type="scientific">Chlorella sorokiniana</name>
    <name type="common">Freshwater green alga</name>
    <dbReference type="NCBI Taxonomy" id="3076"/>
    <lineage>
        <taxon>Eukaryota</taxon>
        <taxon>Viridiplantae</taxon>
        <taxon>Chlorophyta</taxon>
        <taxon>core chlorophytes</taxon>
        <taxon>Trebouxiophyceae</taxon>
        <taxon>Chlorellales</taxon>
        <taxon>Chlorellaceae</taxon>
        <taxon>Chlorella clade</taxon>
        <taxon>Chlorella</taxon>
    </lineage>
</organism>
<comment type="similarity">
    <text evidence="3">Belongs to the proteasome inhibitor PI31 family.</text>
</comment>
<dbReference type="Pfam" id="PF11566">
    <property type="entry name" value="PI31_Prot_N"/>
    <property type="match status" value="1"/>
</dbReference>
<gene>
    <name evidence="14" type="ORF">C2E21_1891</name>
</gene>
<evidence type="ECO:0000256" key="10">
    <source>
        <dbReference type="ARBA" id="ARBA00024805"/>
    </source>
</evidence>
<evidence type="ECO:0000256" key="5">
    <source>
        <dbReference type="ARBA" id="ARBA00022490"/>
    </source>
</evidence>
<feature type="compositionally biased region" description="Low complexity" evidence="11">
    <location>
        <begin position="608"/>
        <end position="622"/>
    </location>
</feature>
<evidence type="ECO:0000259" key="13">
    <source>
        <dbReference type="PROSITE" id="PS51294"/>
    </source>
</evidence>
<evidence type="ECO:0000256" key="9">
    <source>
        <dbReference type="ARBA" id="ARBA00022990"/>
    </source>
</evidence>
<dbReference type="InterPro" id="IPR013886">
    <property type="entry name" value="PI31_Prot_C"/>
</dbReference>
<dbReference type="InterPro" id="IPR021625">
    <property type="entry name" value="PI31_Prot_N"/>
</dbReference>
<dbReference type="Gene3D" id="3.40.1000.30">
    <property type="match status" value="1"/>
</dbReference>
<dbReference type="PROSITE" id="PS51294">
    <property type="entry name" value="HTH_MYB"/>
    <property type="match status" value="1"/>
</dbReference>
<feature type="compositionally biased region" description="Low complexity" evidence="11">
    <location>
        <begin position="169"/>
        <end position="181"/>
    </location>
</feature>
<dbReference type="InterPro" id="IPR001005">
    <property type="entry name" value="SANT/Myb"/>
</dbReference>
<protein>
    <submittedName>
        <fullName evidence="14">Proteasome inhibitor</fullName>
    </submittedName>
</protein>
<dbReference type="Gene3D" id="1.10.246.220">
    <property type="match status" value="1"/>
</dbReference>
<keyword evidence="9" id="KW-0007">Acetylation</keyword>
<dbReference type="GO" id="GO:0000502">
    <property type="term" value="C:proteasome complex"/>
    <property type="evidence" value="ECO:0007669"/>
    <property type="project" value="UniProtKB-KW"/>
</dbReference>
<dbReference type="EMBL" id="LHPG02000003">
    <property type="protein sequence ID" value="PRW59479.1"/>
    <property type="molecule type" value="Genomic_DNA"/>
</dbReference>
<evidence type="ECO:0000256" key="1">
    <source>
        <dbReference type="ARBA" id="ARBA00004240"/>
    </source>
</evidence>
<name>A0A2P6TZJ2_CHLSO</name>
<dbReference type="Proteomes" id="UP000239899">
    <property type="component" value="Unassembled WGS sequence"/>
</dbReference>
<evidence type="ECO:0000313" key="15">
    <source>
        <dbReference type="Proteomes" id="UP000239899"/>
    </source>
</evidence>
<dbReference type="InterPro" id="IPR009057">
    <property type="entry name" value="Homeodomain-like_sf"/>
</dbReference>
<comment type="subcellular location">
    <subcellularLocation>
        <location evidence="2">Cytoplasm</location>
    </subcellularLocation>
    <subcellularLocation>
        <location evidence="1">Endoplasmic reticulum</location>
    </subcellularLocation>
</comment>
<evidence type="ECO:0000256" key="7">
    <source>
        <dbReference type="ARBA" id="ARBA00022824"/>
    </source>
</evidence>
<evidence type="ECO:0000313" key="14">
    <source>
        <dbReference type="EMBL" id="PRW59479.1"/>
    </source>
</evidence>
<dbReference type="AlphaFoldDB" id="A0A2P6TZJ2"/>
<feature type="domain" description="HTH myb-type" evidence="13">
    <location>
        <begin position="782"/>
        <end position="845"/>
    </location>
</feature>
<dbReference type="PROSITE" id="PS50090">
    <property type="entry name" value="MYB_LIKE"/>
    <property type="match status" value="1"/>
</dbReference>
<dbReference type="STRING" id="3076.A0A2P6TZJ2"/>
<dbReference type="Pfam" id="PF08577">
    <property type="entry name" value="PI31_Prot_C"/>
    <property type="match status" value="1"/>
</dbReference>
<evidence type="ECO:0000259" key="12">
    <source>
        <dbReference type="PROSITE" id="PS50090"/>
    </source>
</evidence>
<feature type="region of interest" description="Disordered" evidence="11">
    <location>
        <begin position="169"/>
        <end position="207"/>
    </location>
</feature>
<dbReference type="GO" id="GO:0005783">
    <property type="term" value="C:endoplasmic reticulum"/>
    <property type="evidence" value="ECO:0007669"/>
    <property type="project" value="UniProtKB-SubCell"/>
</dbReference>
<feature type="compositionally biased region" description="Low complexity" evidence="11">
    <location>
        <begin position="648"/>
        <end position="659"/>
    </location>
</feature>